<dbReference type="RefSeq" id="WP_143125740.1">
    <property type="nucleotide sequence ID" value="NZ_VJMG01000036.1"/>
</dbReference>
<dbReference type="EMBL" id="VJMG01000036">
    <property type="protein sequence ID" value="TRL38028.1"/>
    <property type="molecule type" value="Genomic_DNA"/>
</dbReference>
<keyword evidence="2" id="KW-1185">Reference proteome</keyword>
<protein>
    <submittedName>
        <fullName evidence="1">Peptidase</fullName>
    </submittedName>
</protein>
<name>A0A549T830_9HYPH</name>
<organism evidence="1 2">
    <name type="scientific">Rhizobium straminoryzae</name>
    <dbReference type="NCBI Taxonomy" id="1387186"/>
    <lineage>
        <taxon>Bacteria</taxon>
        <taxon>Pseudomonadati</taxon>
        <taxon>Pseudomonadota</taxon>
        <taxon>Alphaproteobacteria</taxon>
        <taxon>Hyphomicrobiales</taxon>
        <taxon>Rhizobiaceae</taxon>
        <taxon>Rhizobium/Agrobacterium group</taxon>
        <taxon>Rhizobium</taxon>
    </lineage>
</organism>
<dbReference type="Proteomes" id="UP000316801">
    <property type="component" value="Unassembled WGS sequence"/>
</dbReference>
<sequence length="368" mass="40363">MKPFEIFRSGTHTDSRGRPFAFSDDDLAAIASSYDPALSHAPIVVGHPKQDDPAYGWVKSVAFRDGRLVVEPEDLESQFADLVRTGRFRQRSAAFFAPDHPNNPTPGRYYLRHVGFLGAAAPAVKGLKAVEFGDDEALLEFQDMAIGRAAWGFELLSKVIRGFRDFVVAEKGIDVADGILPAWQIDQIAETAQQLRDEIDASDPTTSYSDEDNNMSQEMLADIKRREAELAAREATFADQQRTEQESRKRIRAGEDATFVASMVEAGRLPAGLKDLATALFADLDADDTMSFADGGEERSLTPRDGLRQLIERLPLPVVQGELATGDGPDFSDPAHVATAITTEIETARARGEHLSAAEAGMRLTRRR</sequence>
<dbReference type="AlphaFoldDB" id="A0A549T830"/>
<evidence type="ECO:0000313" key="1">
    <source>
        <dbReference type="EMBL" id="TRL38028.1"/>
    </source>
</evidence>
<proteinExistence type="predicted"/>
<evidence type="ECO:0000313" key="2">
    <source>
        <dbReference type="Proteomes" id="UP000316801"/>
    </source>
</evidence>
<reference evidence="1 2" key="1">
    <citation type="submission" date="2019-07" db="EMBL/GenBank/DDBJ databases">
        <title>Ln-dependent methylotrophs.</title>
        <authorList>
            <person name="Tani A."/>
        </authorList>
    </citation>
    <scope>NUCLEOTIDE SEQUENCE [LARGE SCALE GENOMIC DNA]</scope>
    <source>
        <strain evidence="1 2">SM12</strain>
    </source>
</reference>
<gene>
    <name evidence="1" type="ORF">FNA46_13545</name>
</gene>
<accession>A0A549T830</accession>
<comment type="caution">
    <text evidence="1">The sequence shown here is derived from an EMBL/GenBank/DDBJ whole genome shotgun (WGS) entry which is preliminary data.</text>
</comment>